<dbReference type="GO" id="GO:0006914">
    <property type="term" value="P:autophagy"/>
    <property type="evidence" value="ECO:0007669"/>
    <property type="project" value="UniProtKB-KW"/>
</dbReference>
<evidence type="ECO:0000256" key="7">
    <source>
        <dbReference type="ARBA" id="ARBA00023136"/>
    </source>
</evidence>
<dbReference type="PANTHER" id="PTHR23519:SF2">
    <property type="entry name" value="AUTOPHAGY-RELATED PROTEIN 22"/>
    <property type="match status" value="1"/>
</dbReference>
<dbReference type="GeneID" id="87803265"/>
<keyword evidence="6 8" id="KW-0072">Autophagy</keyword>
<evidence type="ECO:0000256" key="6">
    <source>
        <dbReference type="ARBA" id="ARBA00023006"/>
    </source>
</evidence>
<feature type="transmembrane region" description="Helical" evidence="8">
    <location>
        <begin position="374"/>
        <end position="393"/>
    </location>
</feature>
<evidence type="ECO:0000256" key="4">
    <source>
        <dbReference type="ARBA" id="ARBA00022692"/>
    </source>
</evidence>
<dbReference type="PANTHER" id="PTHR23519">
    <property type="entry name" value="AUTOPHAGY-RELATED PROTEIN 22"/>
    <property type="match status" value="1"/>
</dbReference>
<feature type="transmembrane region" description="Helical" evidence="8">
    <location>
        <begin position="248"/>
        <end position="271"/>
    </location>
</feature>
<dbReference type="SUPFAM" id="SSF103473">
    <property type="entry name" value="MFS general substrate transporter"/>
    <property type="match status" value="1"/>
</dbReference>
<comment type="subcellular location">
    <subcellularLocation>
        <location evidence="1 8">Vacuole membrane</location>
        <topology evidence="1 8">Multi-pass membrane protein</topology>
    </subcellularLocation>
</comment>
<accession>A0AAF1BM70</accession>
<dbReference type="Pfam" id="PF13649">
    <property type="entry name" value="Methyltransf_25"/>
    <property type="match status" value="1"/>
</dbReference>
<keyword evidence="7 8" id="KW-0472">Membrane</keyword>
<dbReference type="Pfam" id="PF11700">
    <property type="entry name" value="ATG22"/>
    <property type="match status" value="1"/>
</dbReference>
<evidence type="ECO:0000313" key="12">
    <source>
        <dbReference type="Proteomes" id="UP000827549"/>
    </source>
</evidence>
<evidence type="ECO:0000256" key="9">
    <source>
        <dbReference type="SAM" id="MobiDB-lite"/>
    </source>
</evidence>
<dbReference type="InterPro" id="IPR024671">
    <property type="entry name" value="Atg22-like"/>
</dbReference>
<evidence type="ECO:0000256" key="8">
    <source>
        <dbReference type="RuleBase" id="RU363073"/>
    </source>
</evidence>
<keyword evidence="8" id="KW-0926">Vacuole</keyword>
<sequence length="852" mass="93313">MGTRAQPKRIESDMTTKETDHQWLPGDGAGEIGPAFSSGIIYMSFQIQQTAFWSVGHHPGMPPHTGCPDLGLPCRVPLGKSDVNLTSLLLYLNAIGFGVGGFVTLFVCAWGDHMRYKREQYIFLVIIYGALCLPAAGLTVYNLSNYYGFIWLYTIFGVVGYLVIAWGNIFIPYTMQAAAPIEDLSAQARLDALDKIDGEGRKELRAKREMEGLKISVGGTVALNVAVVLFNVITIGISYATMDAQKNAGLYMTTASGAVCIICALLGWPFLPSPAPIAYEGRWWLLPFTVFASLWRGISKYTNAMLFLVAYAICNDSLFAFSAVTSQLFNLTVRPSIREFTAYNVAGSITTVLGSVVFMYVFPHFKITLRQWAMSSYSLVIFSAFWCCLGMSDKVAIGFKHRAEFYVFQVLVSLAGAILNPLFRVLFPEMFPKGNEIQYFGFQLVLSCATAWIPQVVNGPIVDKTNNQRLPAVVALVFFLIALGLTWWCNDVEGIAIIHREEVEELEKQATVEGHAPLLVEKVTEAAGRTNTVCSDFTSQAPTYLPNIMSPTAVADPVPASKAVAGLHLVPGTESRQYHSTKESIYALPADGQEYDRLEQQHRLIMLLFNGPVASAPVRDLLDTTGGKVLDVGCGPGSWIKDVKQAFPKAECHATDFVADTFKPTAANDIDFVVGNVLTGLPYENDTFDFVHMRFFTGALKKVEWPVAVKELVRITKPGGWIQMVEPDGRIRSERGITPAIEDWNTRGMRGSLLKRGGEPNAGPSLAQFLTSAGLANVEDIVASAPMNSKAGAIGEHMVKDYRSLITTLAPILSQSWGITPDAVVEWGFGVIAQSETLEGFHNFHTAFGQKP</sequence>
<keyword evidence="3 8" id="KW-0813">Transport</keyword>
<gene>
    <name evidence="11" type="primary">ATG22_0</name>
    <name evidence="11" type="ORF">LOC62_01G000003</name>
</gene>
<feature type="transmembrane region" description="Helical" evidence="8">
    <location>
        <begin position="283"/>
        <end position="298"/>
    </location>
</feature>
<keyword evidence="8" id="KW-0029">Amino-acid transport</keyword>
<evidence type="ECO:0000313" key="11">
    <source>
        <dbReference type="EMBL" id="WOO76378.1"/>
    </source>
</evidence>
<evidence type="ECO:0000256" key="1">
    <source>
        <dbReference type="ARBA" id="ARBA00004128"/>
    </source>
</evidence>
<feature type="domain" description="Methyltransferase" evidence="10">
    <location>
        <begin position="629"/>
        <end position="720"/>
    </location>
</feature>
<dbReference type="InterPro" id="IPR036259">
    <property type="entry name" value="MFS_trans_sf"/>
</dbReference>
<feature type="compositionally biased region" description="Basic and acidic residues" evidence="9">
    <location>
        <begin position="8"/>
        <end position="21"/>
    </location>
</feature>
<proteinExistence type="inferred from homology"/>
<evidence type="ECO:0000256" key="5">
    <source>
        <dbReference type="ARBA" id="ARBA00022989"/>
    </source>
</evidence>
<dbReference type="SUPFAM" id="SSF53335">
    <property type="entry name" value="S-adenosyl-L-methionine-dependent methyltransferases"/>
    <property type="match status" value="1"/>
</dbReference>
<dbReference type="CDD" id="cd02440">
    <property type="entry name" value="AdoMet_MTases"/>
    <property type="match status" value="1"/>
</dbReference>
<reference evidence="11" key="1">
    <citation type="submission" date="2023-10" db="EMBL/GenBank/DDBJ databases">
        <authorList>
            <person name="Noh H."/>
        </authorList>
    </citation>
    <scope>NUCLEOTIDE SEQUENCE</scope>
    <source>
        <strain evidence="11">DUCC4014</strain>
    </source>
</reference>
<dbReference type="InterPro" id="IPR029063">
    <property type="entry name" value="SAM-dependent_MTases_sf"/>
</dbReference>
<keyword evidence="5 8" id="KW-1133">Transmembrane helix</keyword>
<feature type="transmembrane region" description="Helical" evidence="8">
    <location>
        <begin position="341"/>
        <end position="362"/>
    </location>
</feature>
<feature type="transmembrane region" description="Helical" evidence="8">
    <location>
        <begin position="150"/>
        <end position="171"/>
    </location>
</feature>
<keyword evidence="4 8" id="KW-0812">Transmembrane</keyword>
<dbReference type="Gene3D" id="3.40.50.150">
    <property type="entry name" value="Vaccinia Virus protein VP39"/>
    <property type="match status" value="1"/>
</dbReference>
<dbReference type="EMBL" id="CP086714">
    <property type="protein sequence ID" value="WOO76378.1"/>
    <property type="molecule type" value="Genomic_DNA"/>
</dbReference>
<dbReference type="GO" id="GO:0032974">
    <property type="term" value="P:amino acid transmembrane export from vacuole"/>
    <property type="evidence" value="ECO:0007669"/>
    <property type="project" value="TreeGrafter"/>
</dbReference>
<evidence type="ECO:0000256" key="3">
    <source>
        <dbReference type="ARBA" id="ARBA00022448"/>
    </source>
</evidence>
<feature type="transmembrane region" description="Helical" evidence="8">
    <location>
        <begin position="121"/>
        <end position="144"/>
    </location>
</feature>
<feature type="transmembrane region" description="Helical" evidence="8">
    <location>
        <begin position="405"/>
        <end position="427"/>
    </location>
</feature>
<feature type="transmembrane region" description="Helical" evidence="8">
    <location>
        <begin position="88"/>
        <end position="109"/>
    </location>
</feature>
<dbReference type="InterPro" id="IPR041698">
    <property type="entry name" value="Methyltransf_25"/>
</dbReference>
<dbReference type="InterPro" id="IPR050495">
    <property type="entry name" value="ATG22/LtaA_families"/>
</dbReference>
<evidence type="ECO:0000259" key="10">
    <source>
        <dbReference type="Pfam" id="PF13649"/>
    </source>
</evidence>
<feature type="region of interest" description="Disordered" evidence="9">
    <location>
        <begin position="1"/>
        <end position="26"/>
    </location>
</feature>
<keyword evidence="12" id="KW-1185">Reference proteome</keyword>
<protein>
    <recommendedName>
        <fullName evidence="8">Autophagy-related protein</fullName>
    </recommendedName>
</protein>
<dbReference type="Gene3D" id="1.20.1250.20">
    <property type="entry name" value="MFS general substrate transporter like domains"/>
    <property type="match status" value="1"/>
</dbReference>
<name>A0AAF1BM70_9TREE</name>
<feature type="transmembrane region" description="Helical" evidence="8">
    <location>
        <begin position="470"/>
        <end position="488"/>
    </location>
</feature>
<dbReference type="AlphaFoldDB" id="A0AAF1BM70"/>
<dbReference type="RefSeq" id="XP_062622410.1">
    <property type="nucleotide sequence ID" value="XM_062766426.1"/>
</dbReference>
<organism evidence="11 12">
    <name type="scientific">Vanrija pseudolonga</name>
    <dbReference type="NCBI Taxonomy" id="143232"/>
    <lineage>
        <taxon>Eukaryota</taxon>
        <taxon>Fungi</taxon>
        <taxon>Dikarya</taxon>
        <taxon>Basidiomycota</taxon>
        <taxon>Agaricomycotina</taxon>
        <taxon>Tremellomycetes</taxon>
        <taxon>Trichosporonales</taxon>
        <taxon>Trichosporonaceae</taxon>
        <taxon>Vanrija</taxon>
    </lineage>
</organism>
<comment type="similarity">
    <text evidence="2 8">Belongs to the ATG22 family.</text>
</comment>
<feature type="transmembrane region" description="Helical" evidence="8">
    <location>
        <begin position="215"/>
        <end position="242"/>
    </location>
</feature>
<feature type="transmembrane region" description="Helical" evidence="8">
    <location>
        <begin position="439"/>
        <end position="458"/>
    </location>
</feature>
<evidence type="ECO:0000256" key="2">
    <source>
        <dbReference type="ARBA" id="ARBA00006978"/>
    </source>
</evidence>
<comment type="function">
    <text evidence="8">Vacuolar effluxer which mediate the efflux of amino acids resulting from autophagic degradation. The release of autophagic amino acids allows the maintenance of protein synthesis and viability during nitrogen starvation.</text>
</comment>
<dbReference type="Proteomes" id="UP000827549">
    <property type="component" value="Chromosome 1"/>
</dbReference>
<dbReference type="GO" id="GO:0005774">
    <property type="term" value="C:vacuolar membrane"/>
    <property type="evidence" value="ECO:0007669"/>
    <property type="project" value="UniProtKB-SubCell"/>
</dbReference>